<comment type="caution">
    <text evidence="2">The sequence shown here is derived from an EMBL/GenBank/DDBJ whole genome shotgun (WGS) entry which is preliminary data.</text>
</comment>
<dbReference type="EMBL" id="QJKJ01003799">
    <property type="protein sequence ID" value="RDX96850.1"/>
    <property type="molecule type" value="Genomic_DNA"/>
</dbReference>
<feature type="region of interest" description="Disordered" evidence="1">
    <location>
        <begin position="32"/>
        <end position="74"/>
    </location>
</feature>
<evidence type="ECO:0000313" key="2">
    <source>
        <dbReference type="EMBL" id="RDX96850.1"/>
    </source>
</evidence>
<evidence type="ECO:0000256" key="1">
    <source>
        <dbReference type="SAM" id="MobiDB-lite"/>
    </source>
</evidence>
<sequence length="74" mass="8468">MKPSRGDWKCIIELLKPGHYGKRVEMRVRSGRIAQGATTTTNANNRRPLPPTSQSHKQKKGRRNKHDHLNIESP</sequence>
<dbReference type="Proteomes" id="UP000257109">
    <property type="component" value="Unassembled WGS sequence"/>
</dbReference>
<organism evidence="2 3">
    <name type="scientific">Mucuna pruriens</name>
    <name type="common">Velvet bean</name>
    <name type="synonym">Dolichos pruriens</name>
    <dbReference type="NCBI Taxonomy" id="157652"/>
    <lineage>
        <taxon>Eukaryota</taxon>
        <taxon>Viridiplantae</taxon>
        <taxon>Streptophyta</taxon>
        <taxon>Embryophyta</taxon>
        <taxon>Tracheophyta</taxon>
        <taxon>Spermatophyta</taxon>
        <taxon>Magnoliopsida</taxon>
        <taxon>eudicotyledons</taxon>
        <taxon>Gunneridae</taxon>
        <taxon>Pentapetalae</taxon>
        <taxon>rosids</taxon>
        <taxon>fabids</taxon>
        <taxon>Fabales</taxon>
        <taxon>Fabaceae</taxon>
        <taxon>Papilionoideae</taxon>
        <taxon>50 kb inversion clade</taxon>
        <taxon>NPAAA clade</taxon>
        <taxon>indigoferoid/millettioid clade</taxon>
        <taxon>Phaseoleae</taxon>
        <taxon>Mucuna</taxon>
    </lineage>
</organism>
<reference evidence="2" key="1">
    <citation type="submission" date="2018-05" db="EMBL/GenBank/DDBJ databases">
        <title>Draft genome of Mucuna pruriens seed.</title>
        <authorList>
            <person name="Nnadi N.E."/>
            <person name="Vos R."/>
            <person name="Hasami M.H."/>
            <person name="Devisetty U.K."/>
            <person name="Aguiy J.C."/>
        </authorList>
    </citation>
    <scope>NUCLEOTIDE SEQUENCE [LARGE SCALE GENOMIC DNA]</scope>
    <source>
        <strain evidence="2">JCA_2017</strain>
    </source>
</reference>
<accession>A0A371H226</accession>
<dbReference type="AlphaFoldDB" id="A0A371H226"/>
<keyword evidence="3" id="KW-1185">Reference proteome</keyword>
<evidence type="ECO:0000313" key="3">
    <source>
        <dbReference type="Proteomes" id="UP000257109"/>
    </source>
</evidence>
<protein>
    <submittedName>
        <fullName evidence="2">Uncharacterized protein</fullName>
    </submittedName>
</protein>
<feature type="compositionally biased region" description="Low complexity" evidence="1">
    <location>
        <begin position="37"/>
        <end position="47"/>
    </location>
</feature>
<gene>
    <name evidence="2" type="ORF">CR513_20447</name>
</gene>
<feature type="compositionally biased region" description="Basic residues" evidence="1">
    <location>
        <begin position="56"/>
        <end position="66"/>
    </location>
</feature>
<feature type="non-terminal residue" evidence="2">
    <location>
        <position position="74"/>
    </location>
</feature>
<proteinExistence type="predicted"/>
<name>A0A371H226_MUCPR</name>